<keyword evidence="1" id="KW-0175">Coiled coil</keyword>
<reference evidence="2" key="1">
    <citation type="journal article" date="2015" name="Nature">
        <title>Complex archaea that bridge the gap between prokaryotes and eukaryotes.</title>
        <authorList>
            <person name="Spang A."/>
            <person name="Saw J.H."/>
            <person name="Jorgensen S.L."/>
            <person name="Zaremba-Niedzwiedzka K."/>
            <person name="Martijn J."/>
            <person name="Lind A.E."/>
            <person name="van Eijk R."/>
            <person name="Schleper C."/>
            <person name="Guy L."/>
            <person name="Ettema T.J."/>
        </authorList>
    </citation>
    <scope>NUCLEOTIDE SEQUENCE</scope>
</reference>
<organism evidence="2">
    <name type="scientific">marine sediment metagenome</name>
    <dbReference type="NCBI Taxonomy" id="412755"/>
    <lineage>
        <taxon>unclassified sequences</taxon>
        <taxon>metagenomes</taxon>
        <taxon>ecological metagenomes</taxon>
    </lineage>
</organism>
<comment type="caution">
    <text evidence="2">The sequence shown here is derived from an EMBL/GenBank/DDBJ whole genome shotgun (WGS) entry which is preliminary data.</text>
</comment>
<protein>
    <submittedName>
        <fullName evidence="2">Uncharacterized protein</fullName>
    </submittedName>
</protein>
<gene>
    <name evidence="2" type="ORF">LCGC14_1349220</name>
</gene>
<proteinExistence type="predicted"/>
<accession>A0A0F9MS83</accession>
<evidence type="ECO:0000313" key="2">
    <source>
        <dbReference type="EMBL" id="KKM79510.1"/>
    </source>
</evidence>
<sequence>MAKNKAQIQDELDEAKAELDEATAANEVLGATVERLTAELAEAQRPSDANWDSCLGKLCVATRRVQGLATFNTIDQLLVESMK</sequence>
<dbReference type="EMBL" id="LAZR01008323">
    <property type="protein sequence ID" value="KKM79510.1"/>
    <property type="molecule type" value="Genomic_DNA"/>
</dbReference>
<feature type="coiled-coil region" evidence="1">
    <location>
        <begin position="5"/>
        <end position="39"/>
    </location>
</feature>
<dbReference type="AlphaFoldDB" id="A0A0F9MS83"/>
<name>A0A0F9MS83_9ZZZZ</name>
<evidence type="ECO:0000256" key="1">
    <source>
        <dbReference type="SAM" id="Coils"/>
    </source>
</evidence>